<dbReference type="GeneID" id="70588145"/>
<proteinExistence type="predicted"/>
<dbReference type="EMBL" id="MW540530">
    <property type="protein sequence ID" value="QTT58088.1"/>
    <property type="molecule type" value="Genomic_DNA"/>
</dbReference>
<accession>A0A8A9WEK2</accession>
<reference evidence="2" key="1">
    <citation type="submission" date="2021-01" db="EMBL/GenBank/DDBJ databases">
        <title>The complete mitochondrial genome of Phintella cavaleriei.</title>
        <authorList>
            <person name="Xia P.-L."/>
            <person name="Yang W.-J."/>
            <person name="Luo Y."/>
        </authorList>
    </citation>
    <scope>NUCLEOTIDE SEQUENCE</scope>
</reference>
<dbReference type="RefSeq" id="YP_010248810.1">
    <property type="nucleotide sequence ID" value="NC_060328.1"/>
</dbReference>
<name>A0A8A9WEK2_9ARAC</name>
<gene>
    <name evidence="2" type="primary">atp8</name>
</gene>
<sequence>MMPMFWVISMFMWILLLSVLIDMYHYNINYLIITLNNKYDFKMNYLW</sequence>
<geneLocation type="mitochondrion" evidence="2"/>
<keyword evidence="1" id="KW-1133">Transmembrane helix</keyword>
<keyword evidence="1" id="KW-0472">Membrane</keyword>
<evidence type="ECO:0000313" key="2">
    <source>
        <dbReference type="EMBL" id="QTT58088.1"/>
    </source>
</evidence>
<organism evidence="2">
    <name type="scientific">Phintella cavaleriei</name>
    <dbReference type="NCBI Taxonomy" id="1112466"/>
    <lineage>
        <taxon>Eukaryota</taxon>
        <taxon>Metazoa</taxon>
        <taxon>Ecdysozoa</taxon>
        <taxon>Arthropoda</taxon>
        <taxon>Chelicerata</taxon>
        <taxon>Arachnida</taxon>
        <taxon>Araneae</taxon>
        <taxon>Araneomorphae</taxon>
        <taxon>Entelegynae</taxon>
        <taxon>Dionycha</taxon>
        <taxon>Salticidae</taxon>
        <taxon>Salticinae</taxon>
        <taxon>Salticoida</taxon>
        <taxon>Chrysillini</taxon>
        <taxon>Phintella</taxon>
    </lineage>
</organism>
<keyword evidence="1" id="KW-0812">Transmembrane</keyword>
<dbReference type="AlphaFoldDB" id="A0A8A9WEK2"/>
<feature type="transmembrane region" description="Helical" evidence="1">
    <location>
        <begin position="6"/>
        <end position="24"/>
    </location>
</feature>
<protein>
    <submittedName>
        <fullName evidence="2">ATP synthase F0 subunit 8</fullName>
    </submittedName>
</protein>
<keyword evidence="2" id="KW-0496">Mitochondrion</keyword>
<evidence type="ECO:0000256" key="1">
    <source>
        <dbReference type="SAM" id="Phobius"/>
    </source>
</evidence>